<evidence type="ECO:0000313" key="9">
    <source>
        <dbReference type="EMBL" id="NUZ04156.1"/>
    </source>
</evidence>
<keyword evidence="6" id="KW-0560">Oxidoreductase</keyword>
<evidence type="ECO:0000259" key="8">
    <source>
        <dbReference type="Pfam" id="PF04321"/>
    </source>
</evidence>
<dbReference type="Gene3D" id="3.40.50.720">
    <property type="entry name" value="NAD(P)-binding Rossmann-like Domain"/>
    <property type="match status" value="1"/>
</dbReference>
<proteinExistence type="inferred from homology"/>
<comment type="function">
    <text evidence="6">Catalyzes the reduction of dTDP-6-deoxy-L-lyxo-4-hexulose to yield dTDP-L-rhamnose.</text>
</comment>
<comment type="pathway">
    <text evidence="1 6">Carbohydrate biosynthesis; dTDP-L-rhamnose biosynthesis.</text>
</comment>
<protein>
    <recommendedName>
        <fullName evidence="4 6">dTDP-4-dehydrorhamnose reductase</fullName>
        <ecNumber evidence="3 6">1.1.1.133</ecNumber>
    </recommendedName>
</protein>
<dbReference type="RefSeq" id="WP_176064880.1">
    <property type="nucleotide sequence ID" value="NZ_JABWMJ010000001.1"/>
</dbReference>
<dbReference type="Gene3D" id="3.20.20.80">
    <property type="entry name" value="Glycosidases"/>
    <property type="match status" value="1"/>
</dbReference>
<dbReference type="CDD" id="cd05254">
    <property type="entry name" value="dTDP_HR_like_SDR_e"/>
    <property type="match status" value="1"/>
</dbReference>
<dbReference type="UniPathway" id="UPA00124"/>
<reference evidence="9 10" key="1">
    <citation type="submission" date="2020-06" db="EMBL/GenBank/DDBJ databases">
        <title>Schlegella sp. ID0723 isolated from air conditioner.</title>
        <authorList>
            <person name="Kim D.Y."/>
            <person name="Kim D.-U."/>
        </authorList>
    </citation>
    <scope>NUCLEOTIDE SEQUENCE [LARGE SCALE GENOMIC DNA]</scope>
    <source>
        <strain evidence="9 10">ID0723</strain>
    </source>
</reference>
<comment type="similarity">
    <text evidence="2 6">Belongs to the dTDP-4-dehydrorhamnose reductase family.</text>
</comment>
<evidence type="ECO:0000256" key="5">
    <source>
        <dbReference type="ARBA" id="ARBA00048200"/>
    </source>
</evidence>
<dbReference type="AlphaFoldDB" id="A0A7Y6NJ62"/>
<evidence type="ECO:0000256" key="6">
    <source>
        <dbReference type="RuleBase" id="RU364082"/>
    </source>
</evidence>
<feature type="domain" description="RmlD-like substrate binding" evidence="8">
    <location>
        <begin position="482"/>
        <end position="739"/>
    </location>
</feature>
<evidence type="ECO:0000256" key="4">
    <source>
        <dbReference type="ARBA" id="ARBA00017099"/>
    </source>
</evidence>
<evidence type="ECO:0000256" key="1">
    <source>
        <dbReference type="ARBA" id="ARBA00004781"/>
    </source>
</evidence>
<dbReference type="SUPFAM" id="SSF51445">
    <property type="entry name" value="(Trans)glycosidases"/>
    <property type="match status" value="1"/>
</dbReference>
<dbReference type="InterPro" id="IPR036291">
    <property type="entry name" value="NAD(P)-bd_dom_sf"/>
</dbReference>
<keyword evidence="6" id="KW-0521">NADP</keyword>
<dbReference type="EMBL" id="JABWMJ010000001">
    <property type="protein sequence ID" value="NUZ04156.1"/>
    <property type="molecule type" value="Genomic_DNA"/>
</dbReference>
<evidence type="ECO:0000256" key="3">
    <source>
        <dbReference type="ARBA" id="ARBA00012929"/>
    </source>
</evidence>
<evidence type="ECO:0000313" key="10">
    <source>
        <dbReference type="Proteomes" id="UP000529637"/>
    </source>
</evidence>
<sequence length="770" mass="84726">MSNPSHRAPDDRAPRTTPTARGDDHRRRSSAVAGELEMWGGLECTVNRVNDTYLDQLERNGHATRDDDLPRFASLGIRTIRYPVLWERTAPNGLASADWSWADARVPALRALGITPILGLVHHGSGPRHTNLLDPGFADGLAEFAGAVAERFPWVEHWTPVNEPLTTARFSALYGIWHPHLKDDRAFVAAVLNECRGTVLAMRAIRRVNPGAKLIQTDDLGKTWGIAELASTVEFYNQRRWLSWDLLCGKVGPEHPLWDYLVRAGASEADLRWFAENPCPPDVIGINYYVTSERWLDRPGECEGRPAGERDGVGFIDVEAVRAVATPPLGIGRLLDECWQRYGLPIAITEAHLDARREDQMRWLLEIWRAAEQAREAGIDVRAVTAWALLGSFDWNCLVGACRGYYEPGPFDLRAPLPRPTGLARLIRELATGQPPRHPVLQGEGWWRRPDRFVCKPVRVETVVTPLAMYRHPVPADQRTPILVSGANGTLGQAFARLCVQRNLAFRVLDRAAMDIADPASVMAAIARHQPWAIVNTSGYVRIDDAEAEADRCFRENTTGPRVLAECCADAGIALVTFSSDQVFDGRKATPYVESDTPAPLNVYGRSKAEAEAAVLARHPGALVVRTSAFFGPWDGHNFLVHALTALADGKAFAAADDVRVAPTYVPDLVNTCLDLLVDGESGIVHLVNVGDMSWAELARAAAQRADVDTRSLRPCANAQLALAAPRPRYSVLASERVSLMPALDDALARFAAEFVANRERLAAAHARRG</sequence>
<dbReference type="PANTHER" id="PTHR10491:SF4">
    <property type="entry name" value="METHIONINE ADENOSYLTRANSFERASE 2 SUBUNIT BETA"/>
    <property type="match status" value="1"/>
</dbReference>
<dbReference type="Proteomes" id="UP000529637">
    <property type="component" value="Unassembled WGS sequence"/>
</dbReference>
<evidence type="ECO:0000256" key="2">
    <source>
        <dbReference type="ARBA" id="ARBA00010944"/>
    </source>
</evidence>
<dbReference type="InterPro" id="IPR017853">
    <property type="entry name" value="GH"/>
</dbReference>
<gene>
    <name evidence="9" type="ORF">HQN59_00120</name>
</gene>
<dbReference type="GO" id="GO:0008831">
    <property type="term" value="F:dTDP-4-dehydrorhamnose reductase activity"/>
    <property type="evidence" value="ECO:0007669"/>
    <property type="project" value="UniProtKB-EC"/>
</dbReference>
<keyword evidence="10" id="KW-1185">Reference proteome</keyword>
<dbReference type="InterPro" id="IPR005913">
    <property type="entry name" value="dTDP_dehydrorham_reduct"/>
</dbReference>
<organism evidence="9 10">
    <name type="scientific">Piscinibacter koreensis</name>
    <dbReference type="NCBI Taxonomy" id="2742824"/>
    <lineage>
        <taxon>Bacteria</taxon>
        <taxon>Pseudomonadati</taxon>
        <taxon>Pseudomonadota</taxon>
        <taxon>Betaproteobacteria</taxon>
        <taxon>Burkholderiales</taxon>
        <taxon>Sphaerotilaceae</taxon>
        <taxon>Piscinibacter</taxon>
    </lineage>
</organism>
<dbReference type="PANTHER" id="PTHR10491">
    <property type="entry name" value="DTDP-4-DEHYDRORHAMNOSE REDUCTASE"/>
    <property type="match status" value="1"/>
</dbReference>
<dbReference type="EC" id="1.1.1.133" evidence="3 6"/>
<comment type="cofactor">
    <cofactor evidence="6">
        <name>Mg(2+)</name>
        <dbReference type="ChEBI" id="CHEBI:18420"/>
    </cofactor>
    <text evidence="6">Binds 1 Mg(2+) ion per monomer.</text>
</comment>
<dbReference type="GO" id="GO:0004553">
    <property type="term" value="F:hydrolase activity, hydrolyzing O-glycosyl compounds"/>
    <property type="evidence" value="ECO:0007669"/>
    <property type="project" value="InterPro"/>
</dbReference>
<dbReference type="GO" id="GO:0019305">
    <property type="term" value="P:dTDP-rhamnose biosynthetic process"/>
    <property type="evidence" value="ECO:0007669"/>
    <property type="project" value="UniProtKB-UniPathway"/>
</dbReference>
<comment type="caution">
    <text evidence="9">The sequence shown here is derived from an EMBL/GenBank/DDBJ whole genome shotgun (WGS) entry which is preliminary data.</text>
</comment>
<dbReference type="SUPFAM" id="SSF51735">
    <property type="entry name" value="NAD(P)-binding Rossmann-fold domains"/>
    <property type="match status" value="1"/>
</dbReference>
<dbReference type="GO" id="GO:0005975">
    <property type="term" value="P:carbohydrate metabolic process"/>
    <property type="evidence" value="ECO:0007669"/>
    <property type="project" value="InterPro"/>
</dbReference>
<comment type="catalytic activity">
    <reaction evidence="5 6">
        <text>dTDP-beta-L-rhamnose + NADP(+) = dTDP-4-dehydro-beta-L-rhamnose + NADPH + H(+)</text>
        <dbReference type="Rhea" id="RHEA:21796"/>
        <dbReference type="ChEBI" id="CHEBI:15378"/>
        <dbReference type="ChEBI" id="CHEBI:57510"/>
        <dbReference type="ChEBI" id="CHEBI:57783"/>
        <dbReference type="ChEBI" id="CHEBI:58349"/>
        <dbReference type="ChEBI" id="CHEBI:62830"/>
        <dbReference type="EC" id="1.1.1.133"/>
    </reaction>
</comment>
<dbReference type="Pfam" id="PF04321">
    <property type="entry name" value="RmlD_sub_bind"/>
    <property type="match status" value="1"/>
</dbReference>
<feature type="region of interest" description="Disordered" evidence="7">
    <location>
        <begin position="1"/>
        <end position="32"/>
    </location>
</feature>
<dbReference type="Gene3D" id="3.90.25.10">
    <property type="entry name" value="UDP-galactose 4-epimerase, domain 1"/>
    <property type="match status" value="1"/>
</dbReference>
<name>A0A7Y6NJ62_9BURK</name>
<accession>A0A7Y6NJ62</accession>
<evidence type="ECO:0000256" key="7">
    <source>
        <dbReference type="SAM" id="MobiDB-lite"/>
    </source>
</evidence>
<dbReference type="InterPro" id="IPR029903">
    <property type="entry name" value="RmlD-like-bd"/>
</dbReference>